<dbReference type="GO" id="GO:0035556">
    <property type="term" value="P:intracellular signal transduction"/>
    <property type="evidence" value="ECO:0007669"/>
    <property type="project" value="InterPro"/>
</dbReference>
<dbReference type="InterPro" id="IPR036036">
    <property type="entry name" value="SOCS_box-like_dom_sf"/>
</dbReference>
<dbReference type="SUPFAM" id="SSF158235">
    <property type="entry name" value="SOCS box-like"/>
    <property type="match status" value="1"/>
</dbReference>
<dbReference type="SUPFAM" id="SSF48403">
    <property type="entry name" value="Ankyrin repeat"/>
    <property type="match status" value="1"/>
</dbReference>
<evidence type="ECO:0000313" key="7">
    <source>
        <dbReference type="Ensembl" id="ENSMMDP00005050849.1"/>
    </source>
</evidence>
<dbReference type="GO" id="GO:0016567">
    <property type="term" value="P:protein ubiquitination"/>
    <property type="evidence" value="ECO:0007669"/>
    <property type="project" value="UniProtKB-UniPathway"/>
</dbReference>
<evidence type="ECO:0000259" key="6">
    <source>
        <dbReference type="PROSITE" id="PS50225"/>
    </source>
</evidence>
<sequence>MDGNFFFFFFIFAVLRGTRRVSDPCGRGNFRLLWREDKCLAWNKGGAMPFLHGFRRIIYEYQPLVDAVLCVVGLEEGAAGQDHRSSSREDEDSVCSSLVELLERESQSAVFLEGISYALFKVAERGLVHAAEILLRYGADVNFEDPVSYYNPLHIAVLRNRPSIVRLLVGHGADIEKRDRIHESSPLDLASEESERLPCLLALLDLGADVNARDKNGKTPLLHALASSDGLTVHNTENIRLLLQRGADVHAATTDGETAESSLVFLVKEALEANVEDAAEIGNFCLRATQLLLAHGADPSCCLNEDGEPSLTQTSLEHFDLLFPLAVLLLQSGASFVCSYHGATCWSGYKLLFHRLQTALQQCSDKDHVSELLEQAEFLLDLARVNFPTLPLPPRLELPAPSQDTHSHTQALLDLHRRVVEQEASPPALRCLCRVFIRSHLQPWPLEDRVKALPLPDRLKDFLLPEHTYSPKPGWDCFRPQHSLR</sequence>
<feature type="signal peptide" evidence="5">
    <location>
        <begin position="1"/>
        <end position="20"/>
    </location>
</feature>
<dbReference type="UniPathway" id="UPA00143"/>
<dbReference type="CDD" id="cd03725">
    <property type="entry name" value="SOCS_ASB6"/>
    <property type="match status" value="1"/>
</dbReference>
<feature type="repeat" description="ANK" evidence="4">
    <location>
        <begin position="148"/>
        <end position="180"/>
    </location>
</feature>
<feature type="domain" description="SOCS box" evidence="6">
    <location>
        <begin position="414"/>
        <end position="463"/>
    </location>
</feature>
<keyword evidence="3 4" id="KW-0040">ANK repeat</keyword>
<evidence type="ECO:0000313" key="8">
    <source>
        <dbReference type="Proteomes" id="UP000472263"/>
    </source>
</evidence>
<keyword evidence="2" id="KW-0677">Repeat</keyword>
<dbReference type="Pfam" id="PF12796">
    <property type="entry name" value="Ank_2"/>
    <property type="match status" value="1"/>
</dbReference>
<reference evidence="7" key="3">
    <citation type="submission" date="2025-09" db="UniProtKB">
        <authorList>
            <consortium name="Ensembl"/>
        </authorList>
    </citation>
    <scope>IDENTIFICATION</scope>
</reference>
<dbReference type="AlphaFoldDB" id="A0A668AR19"/>
<proteinExistence type="predicted"/>
<keyword evidence="8" id="KW-1185">Reference proteome</keyword>
<organism evidence="7 8">
    <name type="scientific">Myripristis murdjan</name>
    <name type="common">pinecone soldierfish</name>
    <dbReference type="NCBI Taxonomy" id="586833"/>
    <lineage>
        <taxon>Eukaryota</taxon>
        <taxon>Metazoa</taxon>
        <taxon>Chordata</taxon>
        <taxon>Craniata</taxon>
        <taxon>Vertebrata</taxon>
        <taxon>Euteleostomi</taxon>
        <taxon>Actinopterygii</taxon>
        <taxon>Neopterygii</taxon>
        <taxon>Teleostei</taxon>
        <taxon>Neoteleostei</taxon>
        <taxon>Acanthomorphata</taxon>
        <taxon>Holocentriformes</taxon>
        <taxon>Holocentridae</taxon>
        <taxon>Myripristis</taxon>
    </lineage>
</organism>
<dbReference type="PROSITE" id="PS50088">
    <property type="entry name" value="ANK_REPEAT"/>
    <property type="match status" value="3"/>
</dbReference>
<dbReference type="PANTHER" id="PTHR24134:SF9">
    <property type="entry name" value="ANKYRIN REPEAT AND SOCS BOX PROTEIN 8"/>
    <property type="match status" value="1"/>
</dbReference>
<accession>A0A668AR19</accession>
<feature type="repeat" description="ANK" evidence="4">
    <location>
        <begin position="216"/>
        <end position="254"/>
    </location>
</feature>
<dbReference type="InterPro" id="IPR001496">
    <property type="entry name" value="SOCS_box"/>
</dbReference>
<evidence type="ECO:0000256" key="1">
    <source>
        <dbReference type="ARBA" id="ARBA00004906"/>
    </source>
</evidence>
<evidence type="ECO:0000256" key="2">
    <source>
        <dbReference type="ARBA" id="ARBA00022737"/>
    </source>
</evidence>
<dbReference type="Gene3D" id="1.10.750.20">
    <property type="entry name" value="SOCS box"/>
    <property type="match status" value="1"/>
</dbReference>
<dbReference type="Gene3D" id="1.25.40.20">
    <property type="entry name" value="Ankyrin repeat-containing domain"/>
    <property type="match status" value="1"/>
</dbReference>
<reference evidence="7" key="2">
    <citation type="submission" date="2025-08" db="UniProtKB">
        <authorList>
            <consortium name="Ensembl"/>
        </authorList>
    </citation>
    <scope>IDENTIFICATION</scope>
</reference>
<name>A0A668AR19_9TELE</name>
<feature type="repeat" description="ANK" evidence="4">
    <location>
        <begin position="182"/>
        <end position="215"/>
    </location>
</feature>
<dbReference type="Ensembl" id="ENSMMDT00005051853.1">
    <property type="protein sequence ID" value="ENSMMDP00005050849.1"/>
    <property type="gene ID" value="ENSMMDG00005023028.1"/>
</dbReference>
<dbReference type="Pfam" id="PF13637">
    <property type="entry name" value="Ank_4"/>
    <property type="match status" value="1"/>
</dbReference>
<dbReference type="InterPro" id="IPR037327">
    <property type="entry name" value="ASB6_SOCS"/>
</dbReference>
<evidence type="ECO:0000256" key="3">
    <source>
        <dbReference type="ARBA" id="ARBA00023043"/>
    </source>
</evidence>
<dbReference type="Proteomes" id="UP000472263">
    <property type="component" value="Chromosome 9"/>
</dbReference>
<evidence type="ECO:0000256" key="5">
    <source>
        <dbReference type="SAM" id="SignalP"/>
    </source>
</evidence>
<evidence type="ECO:0000256" key="4">
    <source>
        <dbReference type="PROSITE-ProRule" id="PRU00023"/>
    </source>
</evidence>
<dbReference type="InterPro" id="IPR002110">
    <property type="entry name" value="Ankyrin_rpt"/>
</dbReference>
<dbReference type="PANTHER" id="PTHR24134">
    <property type="entry name" value="ANKYRIN REPEAT-CONTAINING PROTEIN DDB_G0279043"/>
    <property type="match status" value="1"/>
</dbReference>
<comment type="pathway">
    <text evidence="1">Protein modification; protein ubiquitination.</text>
</comment>
<dbReference type="SMART" id="SM00969">
    <property type="entry name" value="SOCS_box"/>
    <property type="match status" value="1"/>
</dbReference>
<feature type="chain" id="PRO_5025346927" evidence="5">
    <location>
        <begin position="21"/>
        <end position="485"/>
    </location>
</feature>
<protein>
    <submittedName>
        <fullName evidence="7">Ankyrin repeat and SOCS box containing 6</fullName>
    </submittedName>
</protein>
<dbReference type="InParanoid" id="A0A668AR19"/>
<keyword evidence="5" id="KW-0732">Signal</keyword>
<dbReference type="PROSITE" id="PS50225">
    <property type="entry name" value="SOCS"/>
    <property type="match status" value="1"/>
</dbReference>
<dbReference type="Pfam" id="PF07525">
    <property type="entry name" value="SOCS_box"/>
    <property type="match status" value="1"/>
</dbReference>
<dbReference type="InterPro" id="IPR036770">
    <property type="entry name" value="Ankyrin_rpt-contain_sf"/>
</dbReference>
<reference evidence="7" key="1">
    <citation type="submission" date="2019-06" db="EMBL/GenBank/DDBJ databases">
        <authorList>
            <consortium name="Wellcome Sanger Institute Data Sharing"/>
        </authorList>
    </citation>
    <scope>NUCLEOTIDE SEQUENCE [LARGE SCALE GENOMIC DNA]</scope>
</reference>
<dbReference type="SMART" id="SM00248">
    <property type="entry name" value="ANK"/>
    <property type="match status" value="4"/>
</dbReference>
<dbReference type="PROSITE" id="PS50297">
    <property type="entry name" value="ANK_REP_REGION"/>
    <property type="match status" value="1"/>
</dbReference>
<gene>
    <name evidence="7" type="primary">ASB6</name>
    <name evidence="7" type="synonym">asb6</name>
</gene>
<dbReference type="GeneTree" id="ENSGT00390000006784"/>